<evidence type="ECO:0000313" key="2">
    <source>
        <dbReference type="EMBL" id="AOM76381.1"/>
    </source>
</evidence>
<feature type="chain" id="PRO_5009098401" description="Arylsulfotransferase (ASST)" evidence="1">
    <location>
        <begin position="18"/>
        <end position="467"/>
    </location>
</feature>
<keyword evidence="3" id="KW-1185">Reference proteome</keyword>
<sequence>MRWIKISFPFLFLGLLAACSNTCDQKIVEVKLSNPGRNTLKVNADVVLSEPLNARIEYWVKGKEKEVFSTPVSRNKKNHHLMMTNLMPKQSYQYKVITEDGSCKAESKIYDFATQNFPVWIHDLFKVTAPDQKVIPEVFKKGFMLIYQRELPGVIFLINARGEIKWYHQVTGTGFKTSHFSQNKTILSILGNEEYPTSYGNEILEVSLNGDTLLHLKKGEKDFKQTIHHEILLNKKDQVVTLCVEQKIFDLSKYGGGKQDTVKSDGIMVLDRQGKKIWSWSVFDELDPLKDKNVVRDKKDWMHANSLNYDADGNYLISFYNNGQVWKIDSKTGKVIWKFGKDGDFKMPAGSAFDQGHAVHMNSDGNLMLFDNGTSKKRSRTLIFKLDEQQKQAKLITETKLPSEIYNERMGSAYLVDRKAILQTTSKRHIVVLTNFTGTFLWMLNTSIMPYRVEFIPEESLKPFLVN</sequence>
<dbReference type="Proteomes" id="UP000094313">
    <property type="component" value="Chromosome"/>
</dbReference>
<name>A0A1D7QCG6_9SPHI</name>
<dbReference type="RefSeq" id="WP_069378077.1">
    <property type="nucleotide sequence ID" value="NZ_CP017141.1"/>
</dbReference>
<gene>
    <name evidence="2" type="ORF">BFS30_03955</name>
</gene>
<dbReference type="PANTHER" id="PTHR35340">
    <property type="entry name" value="PQQ ENZYME REPEAT PROTEIN-RELATED"/>
    <property type="match status" value="1"/>
</dbReference>
<dbReference type="SUPFAM" id="SSF50998">
    <property type="entry name" value="Quinoprotein alcohol dehydrogenase-like"/>
    <property type="match status" value="1"/>
</dbReference>
<dbReference type="InterPro" id="IPR015943">
    <property type="entry name" value="WD40/YVTN_repeat-like_dom_sf"/>
</dbReference>
<reference evidence="2 3" key="1">
    <citation type="submission" date="2016-08" db="EMBL/GenBank/DDBJ databases">
        <authorList>
            <person name="Seilhamer J.J."/>
        </authorList>
    </citation>
    <scope>NUCLEOTIDE SEQUENCE [LARGE SCALE GENOMIC DNA]</scope>
    <source>
        <strain evidence="2 3">DX4</strain>
    </source>
</reference>
<dbReference type="Pfam" id="PF05935">
    <property type="entry name" value="Arylsulfotrans"/>
    <property type="match status" value="1"/>
</dbReference>
<dbReference type="InterPro" id="IPR010262">
    <property type="entry name" value="Arylsulfotransferase_bact"/>
</dbReference>
<dbReference type="EMBL" id="CP017141">
    <property type="protein sequence ID" value="AOM76381.1"/>
    <property type="molecule type" value="Genomic_DNA"/>
</dbReference>
<evidence type="ECO:0000313" key="3">
    <source>
        <dbReference type="Proteomes" id="UP000094313"/>
    </source>
</evidence>
<dbReference type="InterPro" id="IPR011047">
    <property type="entry name" value="Quinoprotein_ADH-like_sf"/>
</dbReference>
<keyword evidence="1" id="KW-0732">Signal</keyword>
<dbReference type="PANTHER" id="PTHR35340:SF5">
    <property type="entry name" value="ASST-DOMAIN-CONTAINING PROTEIN"/>
    <property type="match status" value="1"/>
</dbReference>
<dbReference type="OrthoDB" id="304912at2"/>
<dbReference type="Gene3D" id="2.130.10.10">
    <property type="entry name" value="YVTN repeat-like/Quinoprotein amine dehydrogenase"/>
    <property type="match status" value="1"/>
</dbReference>
<proteinExistence type="predicted"/>
<protein>
    <recommendedName>
        <fullName evidence="4">Arylsulfotransferase (ASST)</fullName>
    </recommendedName>
</protein>
<dbReference type="GO" id="GO:0004062">
    <property type="term" value="F:aryl sulfotransferase activity"/>
    <property type="evidence" value="ECO:0007669"/>
    <property type="project" value="InterPro"/>
</dbReference>
<dbReference type="PROSITE" id="PS51257">
    <property type="entry name" value="PROKAR_LIPOPROTEIN"/>
    <property type="match status" value="1"/>
</dbReference>
<dbReference type="AlphaFoldDB" id="A0A1D7QCG6"/>
<organism evidence="2 3">
    <name type="scientific">Pedobacter steynii</name>
    <dbReference type="NCBI Taxonomy" id="430522"/>
    <lineage>
        <taxon>Bacteria</taxon>
        <taxon>Pseudomonadati</taxon>
        <taxon>Bacteroidota</taxon>
        <taxon>Sphingobacteriia</taxon>
        <taxon>Sphingobacteriales</taxon>
        <taxon>Sphingobacteriaceae</taxon>
        <taxon>Pedobacter</taxon>
    </lineage>
</organism>
<evidence type="ECO:0000256" key="1">
    <source>
        <dbReference type="SAM" id="SignalP"/>
    </source>
</evidence>
<accession>A0A1D7QCG6</accession>
<dbReference type="InterPro" id="IPR053143">
    <property type="entry name" value="Arylsulfate_ST"/>
</dbReference>
<dbReference type="KEGG" id="psty:BFS30_03955"/>
<feature type="signal peptide" evidence="1">
    <location>
        <begin position="1"/>
        <end position="17"/>
    </location>
</feature>
<evidence type="ECO:0008006" key="4">
    <source>
        <dbReference type="Google" id="ProtNLM"/>
    </source>
</evidence>